<dbReference type="InterPro" id="IPR016174">
    <property type="entry name" value="Di-haem_cyt_TM"/>
</dbReference>
<dbReference type="PANTHER" id="PTHR30485:SF2">
    <property type="entry name" value="BLL0597 PROTEIN"/>
    <property type="match status" value="1"/>
</dbReference>
<sequence>MTDLKSYSVWDPVTRWFHWINVLCVLLLIAVGLVIYNAGALGVSNDGKILLKVVHVWVGYIFLLNLIVRFIWAFFGNRYARWQAFLPGGKGFFSASRRYVIAFISGRPENYLGHNPLGRLSVFTLFVLLTLQAITGLVLAGTDLFYPPFGHWIAQWVAVQGIQPDVLLPYAPQMYDSQAYESMRNFRSPFIFIHKYNFFVLTLVIILHIAAVVITEVKEGGSLTSAMFTGKKVFSRRPVDEEHDRDQRWD</sequence>
<dbReference type="GO" id="GO:0022904">
    <property type="term" value="P:respiratory electron transport chain"/>
    <property type="evidence" value="ECO:0007669"/>
    <property type="project" value="InterPro"/>
</dbReference>
<feature type="domain" description="Cytochrome b561 bacterial/Ni-hydrogenase" evidence="13">
    <location>
        <begin position="9"/>
        <end position="230"/>
    </location>
</feature>
<keyword evidence="10" id="KW-0408">Iron</keyword>
<dbReference type="InterPro" id="IPR000516">
    <property type="entry name" value="Ni-dep_Hydgase_cyt-B"/>
</dbReference>
<comment type="similarity">
    <text evidence="2">Belongs to the HupC/HyaC/HydC family.</text>
</comment>
<evidence type="ECO:0000256" key="3">
    <source>
        <dbReference type="ARBA" id="ARBA00022448"/>
    </source>
</evidence>
<protein>
    <submittedName>
        <fullName evidence="14">Cytochrome B</fullName>
    </submittedName>
</protein>
<dbReference type="Gene3D" id="1.20.950.20">
    <property type="entry name" value="Transmembrane di-heme cytochromes, Chain C"/>
    <property type="match status" value="1"/>
</dbReference>
<evidence type="ECO:0000256" key="7">
    <source>
        <dbReference type="ARBA" id="ARBA00022723"/>
    </source>
</evidence>
<dbReference type="AlphaFoldDB" id="A0A432WM74"/>
<gene>
    <name evidence="14" type="ORF">CWE14_01980</name>
</gene>
<evidence type="ECO:0000313" key="14">
    <source>
        <dbReference type="EMBL" id="RUO34789.1"/>
    </source>
</evidence>
<dbReference type="InterPro" id="IPR011577">
    <property type="entry name" value="Cyt_b561_bac/Ni-Hgenase"/>
</dbReference>
<keyword evidence="8" id="KW-0249">Electron transport</keyword>
<feature type="transmembrane region" description="Helical" evidence="12">
    <location>
        <begin position="49"/>
        <end position="75"/>
    </location>
</feature>
<evidence type="ECO:0000256" key="12">
    <source>
        <dbReference type="SAM" id="Phobius"/>
    </source>
</evidence>
<feature type="transmembrane region" description="Helical" evidence="12">
    <location>
        <begin position="16"/>
        <end position="37"/>
    </location>
</feature>
<dbReference type="RefSeq" id="WP_126797827.1">
    <property type="nucleotide sequence ID" value="NZ_PIPO01000001.1"/>
</dbReference>
<dbReference type="GO" id="GO:0005506">
    <property type="term" value="F:iron ion binding"/>
    <property type="evidence" value="ECO:0007669"/>
    <property type="project" value="InterPro"/>
</dbReference>
<evidence type="ECO:0000256" key="6">
    <source>
        <dbReference type="ARBA" id="ARBA00022692"/>
    </source>
</evidence>
<name>A0A432WM74_9GAMM</name>
<keyword evidence="15" id="KW-1185">Reference proteome</keyword>
<comment type="caution">
    <text evidence="14">The sequence shown here is derived from an EMBL/GenBank/DDBJ whole genome shotgun (WGS) entry which is preliminary data.</text>
</comment>
<dbReference type="Pfam" id="PF01292">
    <property type="entry name" value="Ni_hydr_CYTB"/>
    <property type="match status" value="1"/>
</dbReference>
<keyword evidence="3" id="KW-0813">Transport</keyword>
<keyword evidence="5" id="KW-0349">Heme</keyword>
<keyword evidence="7" id="KW-0479">Metal-binding</keyword>
<proteinExistence type="inferred from homology"/>
<feature type="transmembrane region" description="Helical" evidence="12">
    <location>
        <begin position="120"/>
        <end position="140"/>
    </location>
</feature>
<evidence type="ECO:0000256" key="10">
    <source>
        <dbReference type="ARBA" id="ARBA00023004"/>
    </source>
</evidence>
<dbReference type="PANTHER" id="PTHR30485">
    <property type="entry name" value="NI/FE-HYDROGENASE 1 B-TYPE CYTOCHROME SUBUNIT"/>
    <property type="match status" value="1"/>
</dbReference>
<evidence type="ECO:0000256" key="11">
    <source>
        <dbReference type="ARBA" id="ARBA00023136"/>
    </source>
</evidence>
<dbReference type="PRINTS" id="PR00161">
    <property type="entry name" value="NIHGNASECYTB"/>
</dbReference>
<dbReference type="InterPro" id="IPR051542">
    <property type="entry name" value="Hydrogenase_cytochrome"/>
</dbReference>
<keyword evidence="6 12" id="KW-0812">Transmembrane</keyword>
<dbReference type="SUPFAM" id="SSF81342">
    <property type="entry name" value="Transmembrane di-heme cytochromes"/>
    <property type="match status" value="1"/>
</dbReference>
<dbReference type="Proteomes" id="UP000287823">
    <property type="component" value="Unassembled WGS sequence"/>
</dbReference>
<dbReference type="GO" id="GO:0005886">
    <property type="term" value="C:plasma membrane"/>
    <property type="evidence" value="ECO:0007669"/>
    <property type="project" value="UniProtKB-SubCell"/>
</dbReference>
<feature type="transmembrane region" description="Helical" evidence="12">
    <location>
        <begin position="196"/>
        <end position="215"/>
    </location>
</feature>
<accession>A0A432WM74</accession>
<evidence type="ECO:0000256" key="5">
    <source>
        <dbReference type="ARBA" id="ARBA00022617"/>
    </source>
</evidence>
<keyword evidence="4" id="KW-1003">Cell membrane</keyword>
<evidence type="ECO:0000256" key="2">
    <source>
        <dbReference type="ARBA" id="ARBA00008622"/>
    </source>
</evidence>
<evidence type="ECO:0000256" key="8">
    <source>
        <dbReference type="ARBA" id="ARBA00022982"/>
    </source>
</evidence>
<evidence type="ECO:0000256" key="4">
    <source>
        <dbReference type="ARBA" id="ARBA00022475"/>
    </source>
</evidence>
<evidence type="ECO:0000259" key="13">
    <source>
        <dbReference type="Pfam" id="PF01292"/>
    </source>
</evidence>
<evidence type="ECO:0000256" key="1">
    <source>
        <dbReference type="ARBA" id="ARBA00004651"/>
    </source>
</evidence>
<evidence type="ECO:0000313" key="15">
    <source>
        <dbReference type="Proteomes" id="UP000287823"/>
    </source>
</evidence>
<evidence type="ECO:0000256" key="9">
    <source>
        <dbReference type="ARBA" id="ARBA00022989"/>
    </source>
</evidence>
<keyword evidence="11 12" id="KW-0472">Membrane</keyword>
<reference evidence="14 15" key="1">
    <citation type="journal article" date="2011" name="Front. Microbiol.">
        <title>Genomic signatures of strain selection and enhancement in Bacillus atrophaeus var. globigii, a historical biowarfare simulant.</title>
        <authorList>
            <person name="Gibbons H.S."/>
            <person name="Broomall S.M."/>
            <person name="McNew L.A."/>
            <person name="Daligault H."/>
            <person name="Chapman C."/>
            <person name="Bruce D."/>
            <person name="Karavis M."/>
            <person name="Krepps M."/>
            <person name="McGregor P.A."/>
            <person name="Hong C."/>
            <person name="Park K.H."/>
            <person name="Akmal A."/>
            <person name="Feldman A."/>
            <person name="Lin J.S."/>
            <person name="Chang W.E."/>
            <person name="Higgs B.W."/>
            <person name="Demirev P."/>
            <person name="Lindquist J."/>
            <person name="Liem A."/>
            <person name="Fochler E."/>
            <person name="Read T.D."/>
            <person name="Tapia R."/>
            <person name="Johnson S."/>
            <person name="Bishop-Lilly K.A."/>
            <person name="Detter C."/>
            <person name="Han C."/>
            <person name="Sozhamannan S."/>
            <person name="Rosenzweig C.N."/>
            <person name="Skowronski E.W."/>
        </authorList>
    </citation>
    <scope>NUCLEOTIDE SEQUENCE [LARGE SCALE GENOMIC DNA]</scope>
    <source>
        <strain evidence="14 15">Y4G10-17</strain>
    </source>
</reference>
<dbReference type="GO" id="GO:0020037">
    <property type="term" value="F:heme binding"/>
    <property type="evidence" value="ECO:0007669"/>
    <property type="project" value="TreeGrafter"/>
</dbReference>
<dbReference type="GO" id="GO:0009055">
    <property type="term" value="F:electron transfer activity"/>
    <property type="evidence" value="ECO:0007669"/>
    <property type="project" value="InterPro"/>
</dbReference>
<dbReference type="EMBL" id="PIPO01000001">
    <property type="protein sequence ID" value="RUO34789.1"/>
    <property type="molecule type" value="Genomic_DNA"/>
</dbReference>
<organism evidence="14 15">
    <name type="scientific">Aliidiomarina soli</name>
    <dbReference type="NCBI Taxonomy" id="1928574"/>
    <lineage>
        <taxon>Bacteria</taxon>
        <taxon>Pseudomonadati</taxon>
        <taxon>Pseudomonadota</taxon>
        <taxon>Gammaproteobacteria</taxon>
        <taxon>Alteromonadales</taxon>
        <taxon>Idiomarinaceae</taxon>
        <taxon>Aliidiomarina</taxon>
    </lineage>
</organism>
<comment type="subcellular location">
    <subcellularLocation>
        <location evidence="1">Cell membrane</location>
        <topology evidence="1">Multi-pass membrane protein</topology>
    </subcellularLocation>
</comment>
<keyword evidence="9 12" id="KW-1133">Transmembrane helix</keyword>